<dbReference type="SUPFAM" id="SSF55874">
    <property type="entry name" value="ATPase domain of HSP90 chaperone/DNA topoisomerase II/histidine kinase"/>
    <property type="match status" value="1"/>
</dbReference>
<evidence type="ECO:0000256" key="5">
    <source>
        <dbReference type="ARBA" id="ARBA00022741"/>
    </source>
</evidence>
<evidence type="ECO:0000313" key="15">
    <source>
        <dbReference type="EMBL" id="TWU38425.1"/>
    </source>
</evidence>
<dbReference type="FunFam" id="3.30.565.10:FF:000010">
    <property type="entry name" value="Sensor histidine kinase RcsC"/>
    <property type="match status" value="1"/>
</dbReference>
<keyword evidence="16" id="KW-1185">Reference proteome</keyword>
<dbReference type="Gene3D" id="1.10.287.130">
    <property type="match status" value="1"/>
</dbReference>
<dbReference type="PRINTS" id="PR00344">
    <property type="entry name" value="BCTRLSENSOR"/>
</dbReference>
<dbReference type="NCBIfam" id="TIGR00229">
    <property type="entry name" value="sensory_box"/>
    <property type="match status" value="1"/>
</dbReference>
<feature type="domain" description="Response regulatory" evidence="14">
    <location>
        <begin position="624"/>
        <end position="745"/>
    </location>
</feature>
<evidence type="ECO:0000256" key="8">
    <source>
        <dbReference type="ARBA" id="ARBA00023012"/>
    </source>
</evidence>
<evidence type="ECO:0000256" key="9">
    <source>
        <dbReference type="ARBA" id="ARBA00064003"/>
    </source>
</evidence>
<protein>
    <recommendedName>
        <fullName evidence="10">Sensory/regulatory protein RpfC</fullName>
        <ecNumber evidence="2">2.7.13.3</ecNumber>
    </recommendedName>
</protein>
<dbReference type="InterPro" id="IPR000014">
    <property type="entry name" value="PAS"/>
</dbReference>
<dbReference type="Pfam" id="PF02518">
    <property type="entry name" value="HATPase_c"/>
    <property type="match status" value="1"/>
</dbReference>
<organism evidence="15 16">
    <name type="scientific">Novipirellula artificiosorum</name>
    <dbReference type="NCBI Taxonomy" id="2528016"/>
    <lineage>
        <taxon>Bacteria</taxon>
        <taxon>Pseudomonadati</taxon>
        <taxon>Planctomycetota</taxon>
        <taxon>Planctomycetia</taxon>
        <taxon>Pirellulales</taxon>
        <taxon>Pirellulaceae</taxon>
        <taxon>Novipirellula</taxon>
    </lineage>
</organism>
<dbReference type="SUPFAM" id="SSF55785">
    <property type="entry name" value="PYP-like sensor domain (PAS domain)"/>
    <property type="match status" value="1"/>
</dbReference>
<gene>
    <name evidence="15" type="primary">barA_5</name>
    <name evidence="15" type="ORF">Poly41_29010</name>
</gene>
<dbReference type="EC" id="2.7.13.3" evidence="2"/>
<sequence length="893" mass="98883">MSSNLAIPGGRFPIRLLTAGVILTGIVLAWISWGTYRSHQITREAMQRNLRTEQLRGEIVHLDEVLTMAARMAAATGDPAWEDRYRQYEPQLQAAITEAISLATHSDIDTTAVKTAAANRRLVEMETSALELVRQSHAEQARALLFSSEYERQKQIYSEGMTRFANHLDASSTAVFNKEQQRAFWNITLATAVSIILLAGWLFVLRRMQLWHTTLQESHDVLESRVEERTRALRSSEMKFRTLFDSSRDAIMILTPREGFLSGNSAAIELFGCDDEEHFASSAPSDFSPEYQPDGTLSTVKAQQMMAIALEKGSHRFEWLHQRPAGDPFDAMVLLTKMELEGKTYIQATVRDITTDKQAAKLLTAAKEAAEVANRAKSDFLASMSHEIRTPMNAIIGMTELVLDTKLDPSQHEYLVMVRESADSLLTIINDILDFSKIEAGKIDLEQTVFGLRERVGDVMKSLALRAHTKGLELAWRIDPDTPDVVIGDSIRLGQIILNLVGNALKFTERGEIVLQVNCDSRSENEAVLRFSVRDTGIGIPKNKLGMIFDAFSQADMSTTRKHGGTGLGLAISSRLVGLMDGRIWAESEIGKGTTVFFTARFKLTTGKPLHAPTFEHTGVSEARVMIVDDNATNRIILEEITRNWGMLPVAVGSAQEAIDLLRESHLAGSSFPLVLSDLNMPEVDGITLIQWIRKDPRLAGTPVIVLTSGVRSGDQERLEELKIAAQLMKPVKQSELLDAIERSLGVEQSGDEQQETLPSEAREPLPPLKVLLAEDSLMNQKLAIGLMEKHGHSIVVANNGKQAIAALADASFDVVLMDVEMPEMDGLEATAVIRTKEHQTGQRIPIIAMTAHAMKGDRERCLEAGMDGYVPKPIRPQLLFDTIRSVLAGRRP</sequence>
<keyword evidence="5" id="KW-0547">Nucleotide-binding</keyword>
<comment type="catalytic activity">
    <reaction evidence="1">
        <text>ATP + protein L-histidine = ADP + protein N-phospho-L-histidine.</text>
        <dbReference type="EC" id="2.7.13.3"/>
    </reaction>
</comment>
<dbReference type="RefSeq" id="WP_146526737.1">
    <property type="nucleotide sequence ID" value="NZ_SJPV01000004.1"/>
</dbReference>
<dbReference type="PANTHER" id="PTHR45339">
    <property type="entry name" value="HYBRID SIGNAL TRANSDUCTION HISTIDINE KINASE J"/>
    <property type="match status" value="1"/>
</dbReference>
<keyword evidence="8" id="KW-0902">Two-component regulatory system</keyword>
<evidence type="ECO:0000256" key="7">
    <source>
        <dbReference type="ARBA" id="ARBA00022840"/>
    </source>
</evidence>
<dbReference type="SMART" id="SM00448">
    <property type="entry name" value="REC"/>
    <property type="match status" value="2"/>
</dbReference>
<evidence type="ECO:0000256" key="1">
    <source>
        <dbReference type="ARBA" id="ARBA00000085"/>
    </source>
</evidence>
<feature type="domain" description="Histidine kinase" evidence="13">
    <location>
        <begin position="383"/>
        <end position="604"/>
    </location>
</feature>
<keyword evidence="12" id="KW-0472">Membrane</keyword>
<keyword evidence="6 15" id="KW-0418">Kinase</keyword>
<dbReference type="SMART" id="SM00388">
    <property type="entry name" value="HisKA"/>
    <property type="match status" value="1"/>
</dbReference>
<dbReference type="CDD" id="cd16922">
    <property type="entry name" value="HATPase_EvgS-ArcB-TorS-like"/>
    <property type="match status" value="1"/>
</dbReference>
<comment type="subunit">
    <text evidence="9">At low DSF concentrations, interacts with RpfF.</text>
</comment>
<keyword evidence="4 15" id="KW-0808">Transferase</keyword>
<dbReference type="SUPFAM" id="SSF47384">
    <property type="entry name" value="Homodimeric domain of signal transducing histidine kinase"/>
    <property type="match status" value="1"/>
</dbReference>
<dbReference type="FunFam" id="1.10.287.130:FF:000002">
    <property type="entry name" value="Two-component osmosensing histidine kinase"/>
    <property type="match status" value="1"/>
</dbReference>
<dbReference type="InterPro" id="IPR011006">
    <property type="entry name" value="CheY-like_superfamily"/>
</dbReference>
<name>A0A5C6DQB6_9BACT</name>
<dbReference type="EMBL" id="SJPV01000004">
    <property type="protein sequence ID" value="TWU38425.1"/>
    <property type="molecule type" value="Genomic_DNA"/>
</dbReference>
<evidence type="ECO:0000313" key="16">
    <source>
        <dbReference type="Proteomes" id="UP000319143"/>
    </source>
</evidence>
<dbReference type="Gene3D" id="3.30.565.10">
    <property type="entry name" value="Histidine kinase-like ATPase, C-terminal domain"/>
    <property type="match status" value="1"/>
</dbReference>
<keyword evidence="12" id="KW-0812">Transmembrane</keyword>
<feature type="transmembrane region" description="Helical" evidence="12">
    <location>
        <begin position="183"/>
        <end position="204"/>
    </location>
</feature>
<dbReference type="Gene3D" id="3.30.450.20">
    <property type="entry name" value="PAS domain"/>
    <property type="match status" value="1"/>
</dbReference>
<dbReference type="InterPro" id="IPR036097">
    <property type="entry name" value="HisK_dim/P_sf"/>
</dbReference>
<comment type="caution">
    <text evidence="15">The sequence shown here is derived from an EMBL/GenBank/DDBJ whole genome shotgun (WGS) entry which is preliminary data.</text>
</comment>
<dbReference type="InterPro" id="IPR036890">
    <property type="entry name" value="HATPase_C_sf"/>
</dbReference>
<evidence type="ECO:0000256" key="4">
    <source>
        <dbReference type="ARBA" id="ARBA00022679"/>
    </source>
</evidence>
<dbReference type="InterPro" id="IPR001789">
    <property type="entry name" value="Sig_transdc_resp-reg_receiver"/>
</dbReference>
<dbReference type="SUPFAM" id="SSF52172">
    <property type="entry name" value="CheY-like"/>
    <property type="match status" value="2"/>
</dbReference>
<dbReference type="InterPro" id="IPR005467">
    <property type="entry name" value="His_kinase_dom"/>
</dbReference>
<dbReference type="InterPro" id="IPR003594">
    <property type="entry name" value="HATPase_dom"/>
</dbReference>
<dbReference type="SMART" id="SM00387">
    <property type="entry name" value="HATPase_c"/>
    <property type="match status" value="1"/>
</dbReference>
<evidence type="ECO:0000256" key="6">
    <source>
        <dbReference type="ARBA" id="ARBA00022777"/>
    </source>
</evidence>
<feature type="transmembrane region" description="Helical" evidence="12">
    <location>
        <begin position="12"/>
        <end position="33"/>
    </location>
</feature>
<dbReference type="OrthoDB" id="9762493at2"/>
<evidence type="ECO:0000259" key="14">
    <source>
        <dbReference type="PROSITE" id="PS50110"/>
    </source>
</evidence>
<dbReference type="PROSITE" id="PS50110">
    <property type="entry name" value="RESPONSE_REGULATORY"/>
    <property type="match status" value="2"/>
</dbReference>
<keyword evidence="7" id="KW-0067">ATP-binding</keyword>
<evidence type="ECO:0000256" key="2">
    <source>
        <dbReference type="ARBA" id="ARBA00012438"/>
    </source>
</evidence>
<dbReference type="AlphaFoldDB" id="A0A5C6DQB6"/>
<dbReference type="CDD" id="cd00082">
    <property type="entry name" value="HisKA"/>
    <property type="match status" value="1"/>
</dbReference>
<dbReference type="Pfam" id="PF00072">
    <property type="entry name" value="Response_reg"/>
    <property type="match status" value="2"/>
</dbReference>
<evidence type="ECO:0000256" key="10">
    <source>
        <dbReference type="ARBA" id="ARBA00068150"/>
    </source>
</evidence>
<dbReference type="GO" id="GO:0000155">
    <property type="term" value="F:phosphorelay sensor kinase activity"/>
    <property type="evidence" value="ECO:0007669"/>
    <property type="project" value="InterPro"/>
</dbReference>
<dbReference type="PANTHER" id="PTHR45339:SF1">
    <property type="entry name" value="HYBRID SIGNAL TRANSDUCTION HISTIDINE KINASE J"/>
    <property type="match status" value="1"/>
</dbReference>
<dbReference type="InterPro" id="IPR004358">
    <property type="entry name" value="Sig_transdc_His_kin-like_C"/>
</dbReference>
<dbReference type="CDD" id="cd17546">
    <property type="entry name" value="REC_hyHK_CKI1_RcsC-like"/>
    <property type="match status" value="2"/>
</dbReference>
<feature type="modified residue" description="4-aspartylphosphate" evidence="11">
    <location>
        <position position="678"/>
    </location>
</feature>
<keyword evidence="12" id="KW-1133">Transmembrane helix</keyword>
<feature type="domain" description="Response regulatory" evidence="14">
    <location>
        <begin position="770"/>
        <end position="888"/>
    </location>
</feature>
<dbReference type="Proteomes" id="UP000319143">
    <property type="component" value="Unassembled WGS sequence"/>
</dbReference>
<dbReference type="Pfam" id="PF00512">
    <property type="entry name" value="HisKA"/>
    <property type="match status" value="1"/>
</dbReference>
<feature type="modified residue" description="4-aspartylphosphate" evidence="11">
    <location>
        <position position="819"/>
    </location>
</feature>
<accession>A0A5C6DQB6</accession>
<dbReference type="InterPro" id="IPR035965">
    <property type="entry name" value="PAS-like_dom_sf"/>
</dbReference>
<dbReference type="GO" id="GO:0005524">
    <property type="term" value="F:ATP binding"/>
    <property type="evidence" value="ECO:0007669"/>
    <property type="project" value="UniProtKB-KW"/>
</dbReference>
<dbReference type="Gene3D" id="3.40.50.2300">
    <property type="match status" value="2"/>
</dbReference>
<reference evidence="15 16" key="1">
    <citation type="submission" date="2019-02" db="EMBL/GenBank/DDBJ databases">
        <title>Deep-cultivation of Planctomycetes and their phenomic and genomic characterization uncovers novel biology.</title>
        <authorList>
            <person name="Wiegand S."/>
            <person name="Jogler M."/>
            <person name="Boedeker C."/>
            <person name="Pinto D."/>
            <person name="Vollmers J."/>
            <person name="Rivas-Marin E."/>
            <person name="Kohn T."/>
            <person name="Peeters S.H."/>
            <person name="Heuer A."/>
            <person name="Rast P."/>
            <person name="Oberbeckmann S."/>
            <person name="Bunk B."/>
            <person name="Jeske O."/>
            <person name="Meyerdierks A."/>
            <person name="Storesund J.E."/>
            <person name="Kallscheuer N."/>
            <person name="Luecker S."/>
            <person name="Lage O.M."/>
            <person name="Pohl T."/>
            <person name="Merkel B.J."/>
            <person name="Hornburger P."/>
            <person name="Mueller R.-W."/>
            <person name="Bruemmer F."/>
            <person name="Labrenz M."/>
            <person name="Spormann A.M."/>
            <person name="Op Den Camp H."/>
            <person name="Overmann J."/>
            <person name="Amann R."/>
            <person name="Jetten M.S.M."/>
            <person name="Mascher T."/>
            <person name="Medema M.H."/>
            <person name="Devos D.P."/>
            <person name="Kaster A.-K."/>
            <person name="Ovreas L."/>
            <person name="Rohde M."/>
            <person name="Galperin M.Y."/>
            <person name="Jogler C."/>
        </authorList>
    </citation>
    <scope>NUCLEOTIDE SEQUENCE [LARGE SCALE GENOMIC DNA]</scope>
    <source>
        <strain evidence="15 16">Poly41</strain>
    </source>
</reference>
<dbReference type="InterPro" id="IPR003661">
    <property type="entry name" value="HisK_dim/P_dom"/>
</dbReference>
<dbReference type="Pfam" id="PF13426">
    <property type="entry name" value="PAS_9"/>
    <property type="match status" value="1"/>
</dbReference>
<evidence type="ECO:0000256" key="3">
    <source>
        <dbReference type="ARBA" id="ARBA00022553"/>
    </source>
</evidence>
<keyword evidence="3 11" id="KW-0597">Phosphoprotein</keyword>
<evidence type="ECO:0000256" key="12">
    <source>
        <dbReference type="SAM" id="Phobius"/>
    </source>
</evidence>
<dbReference type="PROSITE" id="PS50109">
    <property type="entry name" value="HIS_KIN"/>
    <property type="match status" value="1"/>
</dbReference>
<evidence type="ECO:0000259" key="13">
    <source>
        <dbReference type="PROSITE" id="PS50109"/>
    </source>
</evidence>
<proteinExistence type="predicted"/>
<evidence type="ECO:0000256" key="11">
    <source>
        <dbReference type="PROSITE-ProRule" id="PRU00169"/>
    </source>
</evidence>